<organism evidence="2 3">
    <name type="scientific">Candidatus Saganbacteria bacterium</name>
    <dbReference type="NCBI Taxonomy" id="2575572"/>
    <lineage>
        <taxon>Bacteria</taxon>
        <taxon>Bacillati</taxon>
        <taxon>Saganbacteria</taxon>
    </lineage>
</organism>
<evidence type="ECO:0000313" key="3">
    <source>
        <dbReference type="Proteomes" id="UP000808761"/>
    </source>
</evidence>
<dbReference type="InterPro" id="IPR010359">
    <property type="entry name" value="IrrE_HExxH"/>
</dbReference>
<dbReference type="Gene3D" id="1.10.10.2910">
    <property type="match status" value="1"/>
</dbReference>
<evidence type="ECO:0000313" key="2">
    <source>
        <dbReference type="EMBL" id="MBI5078426.1"/>
    </source>
</evidence>
<proteinExistence type="predicted"/>
<protein>
    <submittedName>
        <fullName evidence="2">ImmA/IrrE family metallo-endopeptidase</fullName>
    </submittedName>
</protein>
<feature type="domain" description="IrrE N-terminal-like" evidence="1">
    <location>
        <begin position="77"/>
        <end position="195"/>
    </location>
</feature>
<reference evidence="2" key="1">
    <citation type="submission" date="2020-07" db="EMBL/GenBank/DDBJ databases">
        <title>Huge and variable diversity of episymbiotic CPR bacteria and DPANN archaea in groundwater ecosystems.</title>
        <authorList>
            <person name="He C.Y."/>
            <person name="Keren R."/>
            <person name="Whittaker M."/>
            <person name="Farag I.F."/>
            <person name="Doudna J."/>
            <person name="Cate J.H.D."/>
            <person name="Banfield J.F."/>
        </authorList>
    </citation>
    <scope>NUCLEOTIDE SEQUENCE</scope>
    <source>
        <strain evidence="2">NC_groundwater_1860_Pr3_B-0.1um_51_7</strain>
    </source>
</reference>
<evidence type="ECO:0000259" key="1">
    <source>
        <dbReference type="Pfam" id="PF06114"/>
    </source>
</evidence>
<comment type="caution">
    <text evidence="2">The sequence shown here is derived from an EMBL/GenBank/DDBJ whole genome shotgun (WGS) entry which is preliminary data.</text>
</comment>
<name>A0A9D6ULG9_UNCSA</name>
<dbReference type="EMBL" id="JACRKR010000010">
    <property type="protein sequence ID" value="MBI5078426.1"/>
    <property type="molecule type" value="Genomic_DNA"/>
</dbReference>
<accession>A0A9D6ULG9</accession>
<gene>
    <name evidence="2" type="ORF">HZB08_00180</name>
</gene>
<dbReference type="AlphaFoldDB" id="A0A9D6ULG9"/>
<sequence length="204" mass="23967">MERVARKPVHLSFKQINELVQKFLRDLDCQDIIPVPIENIVTTLGFDVIPIIRLGKKLGVEGFLLSSRKELYIDKDIHDHPSPFRYNSTLAHEMGHFVLHQDHLGAFASENDYETFLTSFDEHWLELLEWQAWDFARLLLIPSRAFPQVYNSIKSNYPDSEFSKLEKEYPEFLAQKFSVELAKHFCVSEYIAKLRIRNYLDHGI</sequence>
<dbReference type="Pfam" id="PF06114">
    <property type="entry name" value="Peptidase_M78"/>
    <property type="match status" value="1"/>
</dbReference>
<dbReference type="Proteomes" id="UP000808761">
    <property type="component" value="Unassembled WGS sequence"/>
</dbReference>